<dbReference type="InterPro" id="IPR029039">
    <property type="entry name" value="Flavoprotein-like_sf"/>
</dbReference>
<evidence type="ECO:0000313" key="2">
    <source>
        <dbReference type="EMBL" id="MCR6096297.1"/>
    </source>
</evidence>
<dbReference type="EMBL" id="JABXYM010000001">
    <property type="protein sequence ID" value="MCR6096297.1"/>
    <property type="molecule type" value="Genomic_DNA"/>
</dbReference>
<dbReference type="AlphaFoldDB" id="A0A9Q4B1H1"/>
<dbReference type="GO" id="GO:0016491">
    <property type="term" value="F:oxidoreductase activity"/>
    <property type="evidence" value="ECO:0007669"/>
    <property type="project" value="InterPro"/>
</dbReference>
<feature type="domain" description="NADPH-dependent FMN reductase-like" evidence="1">
    <location>
        <begin position="1"/>
        <end position="152"/>
    </location>
</feature>
<gene>
    <name evidence="2" type="ORF">HXA33_07015</name>
</gene>
<proteinExistence type="predicted"/>
<reference evidence="2" key="1">
    <citation type="submission" date="2020-06" db="EMBL/GenBank/DDBJ databases">
        <title>Insight into the genomes of haloalkaliphilic bacilli from Kenyan soda lakes.</title>
        <authorList>
            <person name="Mwirichia R."/>
            <person name="Villamizar G.C."/>
            <person name="Poehlein A."/>
            <person name="Mugweru J."/>
            <person name="Kipnyargis A."/>
            <person name="Kiplimo D."/>
            <person name="Orwa P."/>
            <person name="Daniel R."/>
        </authorList>
    </citation>
    <scope>NUCLEOTIDE SEQUENCE</scope>
    <source>
        <strain evidence="2">B1096_S55</strain>
    </source>
</reference>
<name>A0A9Q4B1H1_SALAG</name>
<keyword evidence="3" id="KW-1185">Reference proteome</keyword>
<sequence length="202" mass="21971">MKALYFNTSLKTGDETSNTSGLIQESRQILEGEGVTTEEVRIADFHLPFGMEPDMGADDEWPKLFNKLKEADIVIIGTPVWQGELSSICKLVLEKLDASSDETNDYGQPIYYNKVGGAIVTGNEDGGKQAAKTIIFVLQHLGFTIPPNGEAYWVGEAGPGPSYLEAGQESDFTKENVSVMSHNLAHLAKMFKATPIPTKGNT</sequence>
<dbReference type="Gene3D" id="3.40.50.360">
    <property type="match status" value="1"/>
</dbReference>
<dbReference type="InterPro" id="IPR005025">
    <property type="entry name" value="FMN_Rdtase-like_dom"/>
</dbReference>
<evidence type="ECO:0000259" key="1">
    <source>
        <dbReference type="Pfam" id="PF03358"/>
    </source>
</evidence>
<comment type="caution">
    <text evidence="2">The sequence shown here is derived from an EMBL/GenBank/DDBJ whole genome shotgun (WGS) entry which is preliminary data.</text>
</comment>
<protein>
    <submittedName>
        <fullName evidence="2">Flavodoxin family protein</fullName>
    </submittedName>
</protein>
<organism evidence="2 3">
    <name type="scientific">Salipaludibacillus agaradhaerens</name>
    <name type="common">Bacillus agaradhaerens</name>
    <dbReference type="NCBI Taxonomy" id="76935"/>
    <lineage>
        <taxon>Bacteria</taxon>
        <taxon>Bacillati</taxon>
        <taxon>Bacillota</taxon>
        <taxon>Bacilli</taxon>
        <taxon>Bacillales</taxon>
        <taxon>Bacillaceae</taxon>
    </lineage>
</organism>
<accession>A0A9Q4B1H1</accession>
<dbReference type="Pfam" id="PF03358">
    <property type="entry name" value="FMN_red"/>
    <property type="match status" value="1"/>
</dbReference>
<dbReference type="SUPFAM" id="SSF52218">
    <property type="entry name" value="Flavoproteins"/>
    <property type="match status" value="1"/>
</dbReference>
<dbReference type="Proteomes" id="UP001057753">
    <property type="component" value="Unassembled WGS sequence"/>
</dbReference>
<evidence type="ECO:0000313" key="3">
    <source>
        <dbReference type="Proteomes" id="UP001057753"/>
    </source>
</evidence>